<evidence type="ECO:0000313" key="2">
    <source>
        <dbReference type="EMBL" id="KNF02498.1"/>
    </source>
</evidence>
<gene>
    <name evidence="2" type="ORF">PSTG_04403</name>
</gene>
<organism evidence="2 3">
    <name type="scientific">Puccinia striiformis f. sp. tritici PST-78</name>
    <dbReference type="NCBI Taxonomy" id="1165861"/>
    <lineage>
        <taxon>Eukaryota</taxon>
        <taxon>Fungi</taxon>
        <taxon>Dikarya</taxon>
        <taxon>Basidiomycota</taxon>
        <taxon>Pucciniomycotina</taxon>
        <taxon>Pucciniomycetes</taxon>
        <taxon>Pucciniales</taxon>
        <taxon>Pucciniaceae</taxon>
        <taxon>Puccinia</taxon>
    </lineage>
</organism>
<dbReference type="AlphaFoldDB" id="A0A0L0VTA0"/>
<evidence type="ECO:0000256" key="1">
    <source>
        <dbReference type="SAM" id="MobiDB-lite"/>
    </source>
</evidence>
<proteinExistence type="predicted"/>
<keyword evidence="3" id="KW-1185">Reference proteome</keyword>
<comment type="caution">
    <text evidence="2">The sequence shown here is derived from an EMBL/GenBank/DDBJ whole genome shotgun (WGS) entry which is preliminary data.</text>
</comment>
<accession>A0A0L0VTA0</accession>
<evidence type="ECO:0000313" key="3">
    <source>
        <dbReference type="Proteomes" id="UP000054564"/>
    </source>
</evidence>
<dbReference type="Proteomes" id="UP000054564">
    <property type="component" value="Unassembled WGS sequence"/>
</dbReference>
<protein>
    <submittedName>
        <fullName evidence="2">Uncharacterized protein</fullName>
    </submittedName>
</protein>
<sequence>MEGSIRDDAYSIYRMFVFYNRTSEIDAYGTLLPREAKKDLLSNTEAKMIALQDLVEREFPPQTSIVHPRIWSLRARGDGVLQKLSSGTPSVPKSVAKGQLRTR</sequence>
<dbReference type="EMBL" id="AJIL01000023">
    <property type="protein sequence ID" value="KNF02498.1"/>
    <property type="molecule type" value="Genomic_DNA"/>
</dbReference>
<feature type="region of interest" description="Disordered" evidence="1">
    <location>
        <begin position="82"/>
        <end position="103"/>
    </location>
</feature>
<reference evidence="3" key="1">
    <citation type="submission" date="2014-03" db="EMBL/GenBank/DDBJ databases">
        <title>The Genome Sequence of Puccinia striiformis f. sp. tritici PST-78.</title>
        <authorList>
            <consortium name="The Broad Institute Genome Sequencing Platform"/>
            <person name="Cuomo C."/>
            <person name="Hulbert S."/>
            <person name="Chen X."/>
            <person name="Walker B."/>
            <person name="Young S.K."/>
            <person name="Zeng Q."/>
            <person name="Gargeya S."/>
            <person name="Fitzgerald M."/>
            <person name="Haas B."/>
            <person name="Abouelleil A."/>
            <person name="Alvarado L."/>
            <person name="Arachchi H.M."/>
            <person name="Berlin A.M."/>
            <person name="Chapman S.B."/>
            <person name="Goldberg J."/>
            <person name="Griggs A."/>
            <person name="Gujja S."/>
            <person name="Hansen M."/>
            <person name="Howarth C."/>
            <person name="Imamovic A."/>
            <person name="Larimer J."/>
            <person name="McCowan C."/>
            <person name="Montmayeur A."/>
            <person name="Murphy C."/>
            <person name="Neiman D."/>
            <person name="Pearson M."/>
            <person name="Priest M."/>
            <person name="Roberts A."/>
            <person name="Saif S."/>
            <person name="Shea T."/>
            <person name="Sisk P."/>
            <person name="Sykes S."/>
            <person name="Wortman J."/>
            <person name="Nusbaum C."/>
            <person name="Birren B."/>
        </authorList>
    </citation>
    <scope>NUCLEOTIDE SEQUENCE [LARGE SCALE GENOMIC DNA]</scope>
    <source>
        <strain evidence="3">race PST-78</strain>
    </source>
</reference>
<name>A0A0L0VTA0_9BASI</name>